<dbReference type="Gene3D" id="1.10.287.830">
    <property type="entry name" value="putative peptidase helix hairpin domain like"/>
    <property type="match status" value="1"/>
</dbReference>
<reference evidence="9" key="1">
    <citation type="journal article" date="2023" name="J. Hazard. Mater.">
        <title>Anaerobic biodegradation of pyrene and benzo[a]pyrene by a new sulfate-reducing Desulforamulus aquiferis strain DSA.</title>
        <authorList>
            <person name="Zhang Z."/>
            <person name="Sun J."/>
            <person name="Gong X."/>
            <person name="Wang C."/>
            <person name="Wang H."/>
        </authorList>
    </citation>
    <scope>NUCLEOTIDE SEQUENCE</scope>
    <source>
        <strain evidence="9">DSA</strain>
    </source>
</reference>
<organism evidence="9 10">
    <name type="scientific">Desulforamulus aquiferis</name>
    <dbReference type="NCBI Taxonomy" id="1397668"/>
    <lineage>
        <taxon>Bacteria</taxon>
        <taxon>Bacillati</taxon>
        <taxon>Bacillota</taxon>
        <taxon>Clostridia</taxon>
        <taxon>Eubacteriales</taxon>
        <taxon>Peptococcaceae</taxon>
        <taxon>Desulforamulus</taxon>
    </lineage>
</organism>
<comment type="similarity">
    <text evidence="6">Belongs to the peptidase M3B family.</text>
</comment>
<dbReference type="InterPro" id="IPR042088">
    <property type="entry name" value="OligoPept_F_C"/>
</dbReference>
<dbReference type="InterPro" id="IPR045090">
    <property type="entry name" value="Pept_M3A_M3B"/>
</dbReference>
<evidence type="ECO:0000256" key="3">
    <source>
        <dbReference type="ARBA" id="ARBA00022801"/>
    </source>
</evidence>
<reference evidence="9" key="2">
    <citation type="submission" date="2023-03" db="EMBL/GenBank/DDBJ databases">
        <authorList>
            <person name="Zhang Z."/>
        </authorList>
    </citation>
    <scope>NUCLEOTIDE SEQUENCE</scope>
    <source>
        <strain evidence="9">DSA</strain>
    </source>
</reference>
<dbReference type="InterPro" id="IPR001567">
    <property type="entry name" value="Pept_M3A_M3B_dom"/>
</dbReference>
<dbReference type="InterPro" id="IPR004438">
    <property type="entry name" value="Peptidase_M3B"/>
</dbReference>
<evidence type="ECO:0000259" key="7">
    <source>
        <dbReference type="Pfam" id="PF01432"/>
    </source>
</evidence>
<keyword evidence="10" id="KW-1185">Reference proteome</keyword>
<evidence type="ECO:0000256" key="4">
    <source>
        <dbReference type="ARBA" id="ARBA00022833"/>
    </source>
</evidence>
<evidence type="ECO:0000256" key="6">
    <source>
        <dbReference type="RuleBase" id="RU368091"/>
    </source>
</evidence>
<dbReference type="EC" id="3.4.24.-" evidence="6"/>
<evidence type="ECO:0000256" key="2">
    <source>
        <dbReference type="ARBA" id="ARBA00022723"/>
    </source>
</evidence>
<keyword evidence="5 6" id="KW-0482">Metalloprotease</keyword>
<dbReference type="PANTHER" id="PTHR11804">
    <property type="entry name" value="PROTEASE M3 THIMET OLIGOPEPTIDASE-RELATED"/>
    <property type="match status" value="1"/>
</dbReference>
<dbReference type="PANTHER" id="PTHR11804:SF84">
    <property type="entry name" value="SACCHAROLYSIN"/>
    <property type="match status" value="1"/>
</dbReference>
<evidence type="ECO:0000256" key="1">
    <source>
        <dbReference type="ARBA" id="ARBA00022670"/>
    </source>
</evidence>
<comment type="caution">
    <text evidence="9">The sequence shown here is derived from an EMBL/GenBank/DDBJ whole genome shotgun (WGS) entry which is preliminary data.</text>
</comment>
<dbReference type="AlphaFoldDB" id="A0AAW7ZH04"/>
<keyword evidence="1 6" id="KW-0645">Protease</keyword>
<evidence type="ECO:0000256" key="5">
    <source>
        <dbReference type="ARBA" id="ARBA00023049"/>
    </source>
</evidence>
<dbReference type="Gene3D" id="1.10.1370.20">
    <property type="entry name" value="Oligoendopeptidase f, C-terminal domain"/>
    <property type="match status" value="1"/>
</dbReference>
<evidence type="ECO:0000259" key="8">
    <source>
        <dbReference type="Pfam" id="PF08439"/>
    </source>
</evidence>
<dbReference type="Proteomes" id="UP001172911">
    <property type="component" value="Unassembled WGS sequence"/>
</dbReference>
<feature type="domain" description="Oligopeptidase F N-terminal" evidence="8">
    <location>
        <begin position="114"/>
        <end position="182"/>
    </location>
</feature>
<dbReference type="InterPro" id="IPR013647">
    <property type="entry name" value="OligopepF_N_dom"/>
</dbReference>
<feature type="domain" description="Peptidase M3A/M3B catalytic" evidence="7">
    <location>
        <begin position="203"/>
        <end position="579"/>
    </location>
</feature>
<proteinExistence type="inferred from homology"/>
<gene>
    <name evidence="9" type="primary">pepF</name>
    <name evidence="9" type="ORF">P6N53_13905</name>
</gene>
<dbReference type="Pfam" id="PF01432">
    <property type="entry name" value="Peptidase_M3"/>
    <property type="match status" value="1"/>
</dbReference>
<dbReference type="GO" id="GO:0004222">
    <property type="term" value="F:metalloendopeptidase activity"/>
    <property type="evidence" value="ECO:0007669"/>
    <property type="project" value="UniProtKB-UniRule"/>
</dbReference>
<keyword evidence="2 6" id="KW-0479">Metal-binding</keyword>
<dbReference type="GO" id="GO:0046872">
    <property type="term" value="F:metal ion binding"/>
    <property type="evidence" value="ECO:0007669"/>
    <property type="project" value="UniProtKB-UniRule"/>
</dbReference>
<evidence type="ECO:0000313" key="9">
    <source>
        <dbReference type="EMBL" id="MDO7788316.1"/>
    </source>
</evidence>
<comment type="cofactor">
    <cofactor evidence="6">
        <name>Zn(2+)</name>
        <dbReference type="ChEBI" id="CHEBI:29105"/>
    </cofactor>
    <text evidence="6">Binds 1 zinc ion.</text>
</comment>
<comment type="function">
    <text evidence="6">Has oligopeptidase activity and degrades a variety of small bioactive peptides.</text>
</comment>
<dbReference type="Gene3D" id="1.20.140.70">
    <property type="entry name" value="Oligopeptidase f, N-terminal domain"/>
    <property type="match status" value="1"/>
</dbReference>
<dbReference type="Pfam" id="PF08439">
    <property type="entry name" value="Peptidase_M3_N"/>
    <property type="match status" value="1"/>
</dbReference>
<evidence type="ECO:0000313" key="10">
    <source>
        <dbReference type="Proteomes" id="UP001172911"/>
    </source>
</evidence>
<dbReference type="RefSeq" id="WP_304544150.1">
    <property type="nucleotide sequence ID" value="NZ_JARPTC010000021.1"/>
</dbReference>
<dbReference type="SUPFAM" id="SSF55486">
    <property type="entry name" value="Metalloproteases ('zincins'), catalytic domain"/>
    <property type="match status" value="1"/>
</dbReference>
<dbReference type="NCBIfam" id="TIGR00181">
    <property type="entry name" value="pepF"/>
    <property type="match status" value="1"/>
</dbReference>
<protein>
    <recommendedName>
        <fullName evidence="6">Oligopeptidase F</fullName>
        <ecNumber evidence="6">3.4.24.-</ecNumber>
    </recommendedName>
</protein>
<keyword evidence="4 6" id="KW-0862">Zinc</keyword>
<dbReference type="GO" id="GO:0006518">
    <property type="term" value="P:peptide metabolic process"/>
    <property type="evidence" value="ECO:0007669"/>
    <property type="project" value="TreeGrafter"/>
</dbReference>
<dbReference type="GO" id="GO:0006508">
    <property type="term" value="P:proteolysis"/>
    <property type="evidence" value="ECO:0007669"/>
    <property type="project" value="UniProtKB-KW"/>
</dbReference>
<name>A0AAW7ZH04_9FIRM</name>
<keyword evidence="3 6" id="KW-0378">Hydrolase</keyword>
<sequence>MNSNIKNRDEIEDIYKWNTANLYKDSEEAAKDMQFIRELLEKFHGLSGKLSNKETILEALLLQDTLDQLMEKCYTYAHMKLDEDNANTASLALFDQVKSLFVTYSEMTSYFIPELMKIDYTLLEEYSKAEDFQDYRHFIKEIGRNKEHILSDPEEKILSSFSELTGAPKSIFQILNNADLKFGHLKNENNESVELTHGRYHGMLQSQNREVRKNAYNQLYGVYKSFRNTIAQTLINSVKKDCLLARLRKHNSALEASVFADNVDLSVYNNLINSVRKNISLLHRYVEFRRQVMKLPELQMYDLYVPLVSELNKAYTYQEAAKLMLDGLAPLGEKYLQDLKGGLDNGWVDVYENKGKTSGAYSTGTYGYHPYILLNFNHTINDVFTLAHEAGHAMHTFYSHNNQPYRNASYTIFVAEVASTLNENLLINHLLAKSTDNKEKLYLLNYNLEQFRTTVFRQTMFAEFEKIIHQKIEEGISLTPDSLCEIYYELNKFYYQGVQLDDEISMEWSRIPHFYNAFYVYKYATGFSAAVALSNGILKEGQEKLEKYLAFLSSGGKDYPIELLKYAGVDMGTPQPVDDCLKSFGESLDLATKLL</sequence>
<accession>A0AAW7ZH04</accession>
<dbReference type="CDD" id="cd09608">
    <property type="entry name" value="M3B_PepF"/>
    <property type="match status" value="1"/>
</dbReference>
<dbReference type="EMBL" id="JARPTC010000021">
    <property type="protein sequence ID" value="MDO7788316.1"/>
    <property type="molecule type" value="Genomic_DNA"/>
</dbReference>